<evidence type="ECO:0000256" key="1">
    <source>
        <dbReference type="SAM" id="MobiDB-lite"/>
    </source>
</evidence>
<reference evidence="3" key="1">
    <citation type="submission" date="2017-08" db="EMBL/GenBank/DDBJ databases">
        <authorList>
            <person name="Varghese N."/>
            <person name="Submissions S."/>
        </authorList>
    </citation>
    <scope>NUCLEOTIDE SEQUENCE [LARGE SCALE GENOMIC DNA]</scope>
    <source>
        <strain evidence="3">DSM 23173</strain>
    </source>
</reference>
<dbReference type="InterPro" id="IPR018691">
    <property type="entry name" value="DUF2188"/>
</dbReference>
<feature type="compositionally biased region" description="Basic and acidic residues" evidence="1">
    <location>
        <begin position="45"/>
        <end position="62"/>
    </location>
</feature>
<feature type="region of interest" description="Disordered" evidence="1">
    <location>
        <begin position="1"/>
        <end position="73"/>
    </location>
</feature>
<accession>A0A285UUM5</accession>
<evidence type="ECO:0000313" key="3">
    <source>
        <dbReference type="Proteomes" id="UP000219412"/>
    </source>
</evidence>
<name>A0A285UUM5_9STAP</name>
<sequence length="73" mass="8255">MGENIYTVRSGEGWGSRKEGASRLSKKFDTQKEAINYSRNKARKNNSEHRIQGKDGKFRDADSYGNDPHPPKG</sequence>
<proteinExistence type="predicted"/>
<dbReference type="EMBL" id="OBQF01000005">
    <property type="protein sequence ID" value="SOC43941.1"/>
    <property type="molecule type" value="Genomic_DNA"/>
</dbReference>
<feature type="compositionally biased region" description="Basic and acidic residues" evidence="1">
    <location>
        <begin position="15"/>
        <end position="32"/>
    </location>
</feature>
<organism evidence="2 3">
    <name type="scientific">Salinicoccus kekensis</name>
    <dbReference type="NCBI Taxonomy" id="714307"/>
    <lineage>
        <taxon>Bacteria</taxon>
        <taxon>Bacillati</taxon>
        <taxon>Bacillota</taxon>
        <taxon>Bacilli</taxon>
        <taxon>Bacillales</taxon>
        <taxon>Staphylococcaceae</taxon>
        <taxon>Salinicoccus</taxon>
    </lineage>
</organism>
<dbReference type="AlphaFoldDB" id="A0A285UUM5"/>
<gene>
    <name evidence="2" type="ORF">SAMN05878391_2191</name>
</gene>
<dbReference type="RefSeq" id="WP_097041997.1">
    <property type="nucleotide sequence ID" value="NZ_OBQF01000005.1"/>
</dbReference>
<dbReference type="OrthoDB" id="8858565at2"/>
<keyword evidence="3" id="KW-1185">Reference proteome</keyword>
<evidence type="ECO:0000313" key="2">
    <source>
        <dbReference type="EMBL" id="SOC43941.1"/>
    </source>
</evidence>
<dbReference type="Pfam" id="PF09954">
    <property type="entry name" value="DUF2188"/>
    <property type="match status" value="1"/>
</dbReference>
<protein>
    <submittedName>
        <fullName evidence="2">Uncharacterized protein DUF2188</fullName>
    </submittedName>
</protein>
<dbReference type="Proteomes" id="UP000219412">
    <property type="component" value="Unassembled WGS sequence"/>
</dbReference>